<sequence>MDREKFLEDIYKSSEEDLKEVYREQEENKENILKEIAMILLTYTIVDNVLSLNKKEKDSCYNKLSKLILSMFGAEIKNSTETINNILIDAAEKNLKYYGLKDNKRFIEKLVNEHYRGLKFSDRVWNNGNDISKMLHKEIKDFLNGKINANQIKSHIEKQFDVNKYNVKRLVDTEIARIESKVTENYFKEYGIKKVRYNACLCNTCDKCMNDHNKVFNVYDSNRPSLPRHPNCQCFYVQEDDEKHLVISLQLFAKKSNWGILRSQINSGILDENEAKNGMKYWKKAIKKEIVTPIEVINKSRKSIDQYWHILEDHKEFLNPSNIDEIVESLKNPDEIRLSFGKNVYIKNIKGKDLIVIVNSDIITAYYPNKRYLNNNIKKKVLLWRK</sequence>
<dbReference type="InterPro" id="IPR006528">
    <property type="entry name" value="Phage_head_morphogenesis_dom"/>
</dbReference>
<protein>
    <submittedName>
        <fullName evidence="1">Minor capsid protein</fullName>
    </submittedName>
</protein>
<accession>A0A8S5LJ90</accession>
<name>A0A8S5LJ90_9CAUD</name>
<proteinExistence type="predicted"/>
<organism evidence="1">
    <name type="scientific">Myoviridae sp. ct6F13</name>
    <dbReference type="NCBI Taxonomy" id="2827602"/>
    <lineage>
        <taxon>Viruses</taxon>
        <taxon>Duplodnaviria</taxon>
        <taxon>Heunggongvirae</taxon>
        <taxon>Uroviricota</taxon>
        <taxon>Caudoviricetes</taxon>
    </lineage>
</organism>
<dbReference type="NCBIfam" id="TIGR01641">
    <property type="entry name" value="phageSPP1_gp7"/>
    <property type="match status" value="1"/>
</dbReference>
<dbReference type="EMBL" id="BK015859">
    <property type="protein sequence ID" value="DAD70010.1"/>
    <property type="molecule type" value="Genomic_DNA"/>
</dbReference>
<evidence type="ECO:0000313" key="1">
    <source>
        <dbReference type="EMBL" id="DAD70010.1"/>
    </source>
</evidence>
<reference evidence="1" key="1">
    <citation type="journal article" date="2021" name="Proc. Natl. Acad. Sci. U.S.A.">
        <title>A Catalog of Tens of Thousands of Viruses from Human Metagenomes Reveals Hidden Associations with Chronic Diseases.</title>
        <authorList>
            <person name="Tisza M.J."/>
            <person name="Buck C.B."/>
        </authorList>
    </citation>
    <scope>NUCLEOTIDE SEQUENCE</scope>
    <source>
        <strain evidence="1">Ct6F13</strain>
    </source>
</reference>